<dbReference type="NCBIfam" id="TIGR01123">
    <property type="entry name" value="ilvE_II"/>
    <property type="match status" value="1"/>
</dbReference>
<dbReference type="GO" id="GO:0004084">
    <property type="term" value="F:branched-chain-amino-acid transaminase activity"/>
    <property type="evidence" value="ECO:0007669"/>
    <property type="project" value="UniProtKB-EC"/>
</dbReference>
<dbReference type="InterPro" id="IPR005786">
    <property type="entry name" value="B_amino_transII"/>
</dbReference>
<evidence type="ECO:0000256" key="12">
    <source>
        <dbReference type="ARBA" id="ARBA00022898"/>
    </source>
</evidence>
<keyword evidence="9 17" id="KW-0032">Aminotransferase</keyword>
<comment type="pathway">
    <text evidence="5">Amino-acid biosynthesis; L-leucine biosynthesis; L-leucine from 3-methyl-2-oxobutanoate: step 4/4.</text>
</comment>
<dbReference type="InterPro" id="IPR001544">
    <property type="entry name" value="Aminotrans_IV"/>
</dbReference>
<keyword evidence="13" id="KW-0100">Branched-chain amino acid biosynthesis</keyword>
<keyword evidence="10" id="KW-0028">Amino-acid biosynthesis</keyword>
<protein>
    <recommendedName>
        <fullName evidence="8">Probable branched-chain-amino-acid aminotransferase</fullName>
        <ecNumber evidence="7">2.6.1.42</ecNumber>
    </recommendedName>
</protein>
<dbReference type="NCBIfam" id="NF009897">
    <property type="entry name" value="PRK13357.1"/>
    <property type="match status" value="1"/>
</dbReference>
<comment type="catalytic activity">
    <reaction evidence="14">
        <text>L-valine + 2-oxoglutarate = 3-methyl-2-oxobutanoate + L-glutamate</text>
        <dbReference type="Rhea" id="RHEA:24813"/>
        <dbReference type="ChEBI" id="CHEBI:11851"/>
        <dbReference type="ChEBI" id="CHEBI:16810"/>
        <dbReference type="ChEBI" id="CHEBI:29985"/>
        <dbReference type="ChEBI" id="CHEBI:57762"/>
        <dbReference type="EC" id="2.6.1.42"/>
    </reaction>
</comment>
<comment type="function">
    <text evidence="2">Acts on leucine, isoleucine and valine.</text>
</comment>
<evidence type="ECO:0000256" key="8">
    <source>
        <dbReference type="ARBA" id="ARBA00014472"/>
    </source>
</evidence>
<dbReference type="Pfam" id="PF01063">
    <property type="entry name" value="Aminotran_4"/>
    <property type="match status" value="1"/>
</dbReference>
<evidence type="ECO:0000256" key="4">
    <source>
        <dbReference type="ARBA" id="ARBA00004931"/>
    </source>
</evidence>
<evidence type="ECO:0000256" key="14">
    <source>
        <dbReference type="ARBA" id="ARBA00048212"/>
    </source>
</evidence>
<dbReference type="InterPro" id="IPR043131">
    <property type="entry name" value="BCAT-like_N"/>
</dbReference>
<comment type="similarity">
    <text evidence="6">Belongs to the class-IV pyridoxal-phosphate-dependent aminotransferase family.</text>
</comment>
<evidence type="ECO:0000256" key="10">
    <source>
        <dbReference type="ARBA" id="ARBA00022605"/>
    </source>
</evidence>
<evidence type="ECO:0000256" key="6">
    <source>
        <dbReference type="ARBA" id="ARBA00009320"/>
    </source>
</evidence>
<dbReference type="RefSeq" id="WP_209381345.1">
    <property type="nucleotide sequence ID" value="NZ_JAGIZB010000025.1"/>
</dbReference>
<comment type="pathway">
    <text evidence="3">Amino-acid biosynthesis; L-isoleucine biosynthesis; L-isoleucine from 2-oxobutanoate: step 4/4.</text>
</comment>
<dbReference type="SUPFAM" id="SSF56752">
    <property type="entry name" value="D-aminoacid aminotransferase-like PLP-dependent enzymes"/>
    <property type="match status" value="1"/>
</dbReference>
<dbReference type="PANTHER" id="PTHR11825">
    <property type="entry name" value="SUBGROUP IIII AMINOTRANSFERASE"/>
    <property type="match status" value="1"/>
</dbReference>
<evidence type="ECO:0000256" key="11">
    <source>
        <dbReference type="ARBA" id="ARBA00022679"/>
    </source>
</evidence>
<dbReference type="Gene3D" id="3.30.470.10">
    <property type="match status" value="1"/>
</dbReference>
<reference evidence="17 18" key="1">
    <citation type="submission" date="2021-03" db="EMBL/GenBank/DDBJ databases">
        <authorList>
            <person name="So Y."/>
        </authorList>
    </citation>
    <scope>NUCLEOTIDE SEQUENCE [LARGE SCALE GENOMIC DNA]</scope>
    <source>
        <strain evidence="17 18">SSH11</strain>
    </source>
</reference>
<comment type="catalytic activity">
    <reaction evidence="15">
        <text>L-isoleucine + 2-oxoglutarate = (S)-3-methyl-2-oxopentanoate + L-glutamate</text>
        <dbReference type="Rhea" id="RHEA:24801"/>
        <dbReference type="ChEBI" id="CHEBI:16810"/>
        <dbReference type="ChEBI" id="CHEBI:29985"/>
        <dbReference type="ChEBI" id="CHEBI:35146"/>
        <dbReference type="ChEBI" id="CHEBI:58045"/>
        <dbReference type="EC" id="2.6.1.42"/>
    </reaction>
</comment>
<dbReference type="EC" id="2.6.1.42" evidence="7"/>
<dbReference type="EMBL" id="JAGIZB010000025">
    <property type="protein sequence ID" value="MBP0447076.1"/>
    <property type="molecule type" value="Genomic_DNA"/>
</dbReference>
<dbReference type="InterPro" id="IPR043132">
    <property type="entry name" value="BCAT-like_C"/>
</dbReference>
<dbReference type="PIRSF" id="PIRSF006468">
    <property type="entry name" value="BCAT1"/>
    <property type="match status" value="1"/>
</dbReference>
<keyword evidence="18" id="KW-1185">Reference proteome</keyword>
<sequence length="361" mass="39709">MTTEISVTRTHSPKARPDDSTLSFGKVFTDHMFLMDYEEGRGWHDPRVVPYGSFTMDPATSVLHYGQAVFDGLKAFRGADGTIRLFRAERHAKRLNKSCAALCIPEMDADLIRRSFEAIVAVDHEWVPSAPGTSLYIRPTVVATEVMLGVHPAHRYTYFIICSPVGSYYKEGVKPVRILATDKYVRAVQGGLGEAKTAANYAASLAAQRDAERQGYTQVLWLDAIERKAIDEVGTMNIMMQIGDEVITPPLAGTILDGVTRNSILQLLRDWGMKVSERRITIDEVMAAGRNGTLREMWGTGTAAVVSPVGELGYKGEKIVISNGQTGALTQKLYDAIVGIQYGRTNDPHGWTTEVKVPVEA</sequence>
<comment type="caution">
    <text evidence="17">The sequence shown here is derived from an EMBL/GenBank/DDBJ whole genome shotgun (WGS) entry which is preliminary data.</text>
</comment>
<dbReference type="InterPro" id="IPR033939">
    <property type="entry name" value="BCAT_family"/>
</dbReference>
<evidence type="ECO:0000256" key="9">
    <source>
        <dbReference type="ARBA" id="ARBA00022576"/>
    </source>
</evidence>
<evidence type="ECO:0000313" key="17">
    <source>
        <dbReference type="EMBL" id="MBP0447076.1"/>
    </source>
</evidence>
<comment type="catalytic activity">
    <reaction evidence="16">
        <text>L-leucine + 2-oxoglutarate = 4-methyl-2-oxopentanoate + L-glutamate</text>
        <dbReference type="Rhea" id="RHEA:18321"/>
        <dbReference type="ChEBI" id="CHEBI:16810"/>
        <dbReference type="ChEBI" id="CHEBI:17865"/>
        <dbReference type="ChEBI" id="CHEBI:29985"/>
        <dbReference type="ChEBI" id="CHEBI:57427"/>
        <dbReference type="EC" id="2.6.1.42"/>
    </reaction>
</comment>
<comment type="cofactor">
    <cofactor evidence="1">
        <name>pyridoxal 5'-phosphate</name>
        <dbReference type="ChEBI" id="CHEBI:597326"/>
    </cofactor>
</comment>
<dbReference type="Proteomes" id="UP000681594">
    <property type="component" value="Unassembled WGS sequence"/>
</dbReference>
<gene>
    <name evidence="17" type="ORF">J8J14_20070</name>
</gene>
<comment type="pathway">
    <text evidence="4">Amino-acid biosynthesis; L-valine biosynthesis; L-valine from pyruvate: step 4/4.</text>
</comment>
<evidence type="ECO:0000256" key="2">
    <source>
        <dbReference type="ARBA" id="ARBA00003109"/>
    </source>
</evidence>
<evidence type="ECO:0000256" key="13">
    <source>
        <dbReference type="ARBA" id="ARBA00023304"/>
    </source>
</evidence>
<proteinExistence type="inferred from homology"/>
<evidence type="ECO:0000313" key="18">
    <source>
        <dbReference type="Proteomes" id="UP000681594"/>
    </source>
</evidence>
<accession>A0ABS4AJ92</accession>
<evidence type="ECO:0000256" key="16">
    <source>
        <dbReference type="ARBA" id="ARBA00049229"/>
    </source>
</evidence>
<evidence type="ECO:0000256" key="5">
    <source>
        <dbReference type="ARBA" id="ARBA00005072"/>
    </source>
</evidence>
<evidence type="ECO:0000256" key="7">
    <source>
        <dbReference type="ARBA" id="ARBA00013053"/>
    </source>
</evidence>
<keyword evidence="11 17" id="KW-0808">Transferase</keyword>
<evidence type="ECO:0000256" key="15">
    <source>
        <dbReference type="ARBA" id="ARBA00048798"/>
    </source>
</evidence>
<name>A0ABS4AJ92_9PROT</name>
<dbReference type="CDD" id="cd01557">
    <property type="entry name" value="BCAT_beta_family"/>
    <property type="match status" value="1"/>
</dbReference>
<evidence type="ECO:0000256" key="1">
    <source>
        <dbReference type="ARBA" id="ARBA00001933"/>
    </source>
</evidence>
<evidence type="ECO:0000256" key="3">
    <source>
        <dbReference type="ARBA" id="ARBA00004824"/>
    </source>
</evidence>
<dbReference type="InterPro" id="IPR036038">
    <property type="entry name" value="Aminotransferase-like"/>
</dbReference>
<organism evidence="17 18">
    <name type="scientific">Pararoseomonas baculiformis</name>
    <dbReference type="NCBI Taxonomy" id="2820812"/>
    <lineage>
        <taxon>Bacteria</taxon>
        <taxon>Pseudomonadati</taxon>
        <taxon>Pseudomonadota</taxon>
        <taxon>Alphaproteobacteria</taxon>
        <taxon>Acetobacterales</taxon>
        <taxon>Acetobacteraceae</taxon>
        <taxon>Pararoseomonas</taxon>
    </lineage>
</organism>
<dbReference type="Gene3D" id="3.20.10.10">
    <property type="entry name" value="D-amino Acid Aminotransferase, subunit A, domain 2"/>
    <property type="match status" value="1"/>
</dbReference>
<keyword evidence="12" id="KW-0663">Pyridoxal phosphate</keyword>
<dbReference type="PANTHER" id="PTHR11825:SF44">
    <property type="entry name" value="BRANCHED-CHAIN-AMINO-ACID AMINOTRANSFERASE"/>
    <property type="match status" value="1"/>
</dbReference>